<gene>
    <name evidence="1" type="ORF">CK203_027588</name>
</gene>
<organism evidence="1 2">
    <name type="scientific">Vitis vinifera</name>
    <name type="common">Grape</name>
    <dbReference type="NCBI Taxonomy" id="29760"/>
    <lineage>
        <taxon>Eukaryota</taxon>
        <taxon>Viridiplantae</taxon>
        <taxon>Streptophyta</taxon>
        <taxon>Embryophyta</taxon>
        <taxon>Tracheophyta</taxon>
        <taxon>Spermatophyta</taxon>
        <taxon>Magnoliopsida</taxon>
        <taxon>eudicotyledons</taxon>
        <taxon>Gunneridae</taxon>
        <taxon>Pentapetalae</taxon>
        <taxon>rosids</taxon>
        <taxon>Vitales</taxon>
        <taxon>Vitaceae</taxon>
        <taxon>Viteae</taxon>
        <taxon>Vitis</taxon>
    </lineage>
</organism>
<proteinExistence type="predicted"/>
<comment type="caution">
    <text evidence="1">The sequence shown here is derived from an EMBL/GenBank/DDBJ whole genome shotgun (WGS) entry which is preliminary data.</text>
</comment>
<sequence>MMRSMSFSLGLGLGHCQHGSKEFIATVGHDTIFGLSFVPTEVDYRYMVLLRKERLKTCLLHMPFNYSVRPYRMSLTDYFVRAPEAQMHSERITNGLSVDQKIELQCLVHQLQLSDRALGTSTSVLVSPPFLNCMILLTFYFLEETDEYGILAEIADMIDGVIPRDEYSDEMLMLVLAPGLLISITHDDDVFEDITSPVVVESKHVDPPLSFDVLSGFVSRSDDIFDIDDEIVQHDSDEDYFSTSDSSPSDQRVSFTIRDAEIVDFGTTDQPRELRIGLDLFIDEKNGLVQLLRSYLDVFAWSYEDMSVLDPSIVQHHLPLLPHVRPQSEIEESSLESISKSRIQGVWDPTHSTRVGIPSSCRHSIRLPPLSTRMYHIRKSVAATIPSGCLTFGIQEPDGRGGRFNFSGYTYPDTLIVLTRRVSQPILHSAAVFS</sequence>
<evidence type="ECO:0000313" key="1">
    <source>
        <dbReference type="EMBL" id="RVX06194.1"/>
    </source>
</evidence>
<dbReference type="Proteomes" id="UP000288805">
    <property type="component" value="Unassembled WGS sequence"/>
</dbReference>
<name>A0A438JB57_VITVI</name>
<accession>A0A438JB57</accession>
<dbReference type="AlphaFoldDB" id="A0A438JB57"/>
<reference evidence="1 2" key="1">
    <citation type="journal article" date="2018" name="PLoS Genet.">
        <title>Population sequencing reveals clonal diversity and ancestral inbreeding in the grapevine cultivar Chardonnay.</title>
        <authorList>
            <person name="Roach M.J."/>
            <person name="Johnson D.L."/>
            <person name="Bohlmann J."/>
            <person name="van Vuuren H.J."/>
            <person name="Jones S.J."/>
            <person name="Pretorius I.S."/>
            <person name="Schmidt S.A."/>
            <person name="Borneman A.R."/>
        </authorList>
    </citation>
    <scope>NUCLEOTIDE SEQUENCE [LARGE SCALE GENOMIC DNA]</scope>
    <source>
        <strain evidence="2">cv. Chardonnay</strain>
        <tissue evidence="1">Leaf</tissue>
    </source>
</reference>
<evidence type="ECO:0000313" key="2">
    <source>
        <dbReference type="Proteomes" id="UP000288805"/>
    </source>
</evidence>
<protein>
    <submittedName>
        <fullName evidence="1">Uncharacterized protein</fullName>
    </submittedName>
</protein>
<dbReference type="EMBL" id="QGNW01000052">
    <property type="protein sequence ID" value="RVX06194.1"/>
    <property type="molecule type" value="Genomic_DNA"/>
</dbReference>